<dbReference type="InterPro" id="IPR020084">
    <property type="entry name" value="NUDIX_hydrolase_CS"/>
</dbReference>
<dbReference type="InterPro" id="IPR015797">
    <property type="entry name" value="NUDIX_hydrolase-like_dom_sf"/>
</dbReference>
<evidence type="ECO:0000313" key="3">
    <source>
        <dbReference type="EMBL" id="QBK89056.1"/>
    </source>
</evidence>
<dbReference type="PROSITE" id="PS00893">
    <property type="entry name" value="NUDIX_BOX"/>
    <property type="match status" value="1"/>
</dbReference>
<evidence type="ECO:0000256" key="1">
    <source>
        <dbReference type="ARBA" id="ARBA00022801"/>
    </source>
</evidence>
<gene>
    <name evidence="3" type="ORF">LCMiAC02_01490</name>
</gene>
<organism evidence="3">
    <name type="scientific">Mimivirus LCMiAC02</name>
    <dbReference type="NCBI Taxonomy" id="2506609"/>
    <lineage>
        <taxon>Viruses</taxon>
        <taxon>Varidnaviria</taxon>
        <taxon>Bamfordvirae</taxon>
        <taxon>Nucleocytoviricota</taxon>
        <taxon>Megaviricetes</taxon>
        <taxon>Imitervirales</taxon>
        <taxon>Mimiviridae</taxon>
        <taxon>Klosneuvirinae</taxon>
    </lineage>
</organism>
<feature type="domain" description="Nudix hydrolase" evidence="2">
    <location>
        <begin position="158"/>
        <end position="314"/>
    </location>
</feature>
<dbReference type="GO" id="GO:0000290">
    <property type="term" value="P:deadenylation-dependent decapping of nuclear-transcribed mRNA"/>
    <property type="evidence" value="ECO:0007669"/>
    <property type="project" value="TreeGrafter"/>
</dbReference>
<dbReference type="Gene3D" id="3.90.79.10">
    <property type="entry name" value="Nucleoside Triphosphate Pyrophosphohydrolase"/>
    <property type="match status" value="1"/>
</dbReference>
<dbReference type="PANTHER" id="PTHR23114:SF17">
    <property type="entry name" value="M7GPPPN-MRNA HYDROLASE"/>
    <property type="match status" value="1"/>
</dbReference>
<dbReference type="InterPro" id="IPR000086">
    <property type="entry name" value="NUDIX_hydrolase_dom"/>
</dbReference>
<dbReference type="GO" id="GO:0016787">
    <property type="term" value="F:hydrolase activity"/>
    <property type="evidence" value="ECO:0007669"/>
    <property type="project" value="UniProtKB-KW"/>
</dbReference>
<evidence type="ECO:0000259" key="2">
    <source>
        <dbReference type="PROSITE" id="PS51462"/>
    </source>
</evidence>
<dbReference type="Pfam" id="PF00293">
    <property type="entry name" value="NUDIX"/>
    <property type="match status" value="1"/>
</dbReference>
<dbReference type="SUPFAM" id="SSF55811">
    <property type="entry name" value="Nudix"/>
    <property type="match status" value="1"/>
</dbReference>
<dbReference type="PANTHER" id="PTHR23114">
    <property type="entry name" value="M7GPPPN-MRNA HYDROLASE"/>
    <property type="match status" value="1"/>
</dbReference>
<accession>A0A481Z3S4</accession>
<protein>
    <submittedName>
        <fullName evidence="3">NUDIX domain protein</fullName>
    </submittedName>
</protein>
<name>A0A481Z3S4_9VIRU</name>
<dbReference type="EMBL" id="MK500407">
    <property type="protein sequence ID" value="QBK89056.1"/>
    <property type="molecule type" value="Genomic_DNA"/>
</dbReference>
<proteinExistence type="predicted"/>
<dbReference type="PROSITE" id="PS51462">
    <property type="entry name" value="NUDIX"/>
    <property type="match status" value="1"/>
</dbReference>
<sequence>MQYNKYKYNDNKKKFNSYYCGNCGKYGHPYSSCNEPIISVGIILIDITPLSDDDNITNKLINILNIDNIHESDKIIIDTKHINYNNDKDLNIFNKYINNIKFLIINRKHSLGYIEFVRGRYDIDSISKIKHLFKQMMESEIYKIKTKTFDELWNDLWSTNKTSHRGDYNKSKEKFEKLKSKDRKINLDFCVKLMKPVWKHTEWGFPKGRRNYKESDLKCAIREFEEETGYNENEYILCNKINPIHEYLTGTNNKKYKHTYYIAINKTKKKLILDPNNKHQVNEIGDIGWFTHTEMVKLFRCHHVDRINISYHVVMFIMNKINEIKLIELKK</sequence>
<reference evidence="3" key="1">
    <citation type="journal article" date="2019" name="MBio">
        <title>Virus Genomes from Deep Sea Sediments Expand the Ocean Megavirome and Support Independent Origins of Viral Gigantism.</title>
        <authorList>
            <person name="Backstrom D."/>
            <person name="Yutin N."/>
            <person name="Jorgensen S.L."/>
            <person name="Dharamshi J."/>
            <person name="Homa F."/>
            <person name="Zaremba-Niedwiedzka K."/>
            <person name="Spang A."/>
            <person name="Wolf Y.I."/>
            <person name="Koonin E.V."/>
            <person name="Ettema T.J."/>
        </authorList>
    </citation>
    <scope>NUCLEOTIDE SEQUENCE</scope>
</reference>
<keyword evidence="1" id="KW-0378">Hydrolase</keyword>